<evidence type="ECO:0000259" key="20">
    <source>
        <dbReference type="Pfam" id="PF08245"/>
    </source>
</evidence>
<evidence type="ECO:0000259" key="19">
    <source>
        <dbReference type="Pfam" id="PF02875"/>
    </source>
</evidence>
<evidence type="ECO:0000256" key="18">
    <source>
        <dbReference type="RuleBase" id="RU003664"/>
    </source>
</evidence>
<dbReference type="GO" id="GO:0008764">
    <property type="term" value="F:UDP-N-acetylmuramoylalanine-D-glutamate ligase activity"/>
    <property type="evidence" value="ECO:0007669"/>
    <property type="project" value="UniProtKB-EC"/>
</dbReference>
<dbReference type="InterPro" id="IPR004101">
    <property type="entry name" value="Mur_ligase_C"/>
</dbReference>
<sequence length="434" mass="48665">MAEVLIIGAARSGKAAARLLKKHGHAVTLTDSRKLEEREELIAEGITVADGGHPQWLLEKSWAFIVKNPGIPYRVPLVKAFVEKGVPIYTEVEIAYRYARHFRYGAITGTNGKTTITSLLYEMLRRKGDALVAGNIGYPLCELAERYEDEEKDVALELSNFQLLGMEQFSPLVSVVCNLAPDHLDYMDSLEDYYASKMRIYQNAAPDAWFLRNVDDPLILQYAQDIPCQIIDFSMKRSDVDLYCRDGKVWLHDTMLFSIDTLKIVGDYNVCNAMIAACMAYRMGVSIADIQAAAASFTSVEHRLEYIGEANGVRFYNDSKATNTHAAAAALSSFASNIILLAGGHDKGIPFDDLKRFDDRVKLCVAFGETREKFTDVFTNCICRLTMKEALEEACAHARPGDVILLSPACSSFDQFHNYEERGRIFKQMVRELL</sequence>
<dbReference type="SUPFAM" id="SSF51984">
    <property type="entry name" value="MurCD N-terminal domain"/>
    <property type="match status" value="1"/>
</dbReference>
<evidence type="ECO:0000256" key="5">
    <source>
        <dbReference type="ARBA" id="ARBA00012212"/>
    </source>
</evidence>
<evidence type="ECO:0000256" key="7">
    <source>
        <dbReference type="ARBA" id="ARBA00022490"/>
    </source>
</evidence>
<comment type="function">
    <text evidence="1 17 18">Cell wall formation. Catalyzes the addition of glutamate to the nucleotide precursor UDP-N-acetylmuramoyl-L-alanine (UMA).</text>
</comment>
<evidence type="ECO:0000313" key="21">
    <source>
        <dbReference type="EMBL" id="MDM8157289.1"/>
    </source>
</evidence>
<protein>
    <recommendedName>
        <fullName evidence="6 17">UDP-N-acetylmuramoylalanine--D-glutamate ligase</fullName>
        <ecNumber evidence="5 17">6.3.2.9</ecNumber>
    </recommendedName>
    <alternativeName>
        <fullName evidence="15 17">D-glutamic acid-adding enzyme</fullName>
    </alternativeName>
    <alternativeName>
        <fullName evidence="14 17">UDP-N-acetylmuramoyl-L-alanyl-D-glutamate synthetase</fullName>
    </alternativeName>
</protein>
<feature type="domain" description="Mur ligase central" evidence="20">
    <location>
        <begin position="107"/>
        <end position="280"/>
    </location>
</feature>
<evidence type="ECO:0000256" key="12">
    <source>
        <dbReference type="ARBA" id="ARBA00022984"/>
    </source>
</evidence>
<keyword evidence="7 17" id="KW-0963">Cytoplasm</keyword>
<keyword evidence="17 18" id="KW-0131">Cell cycle</keyword>
<keyword evidence="11 17" id="KW-0133">Cell shape</keyword>
<dbReference type="NCBIfam" id="TIGR01087">
    <property type="entry name" value="murD"/>
    <property type="match status" value="1"/>
</dbReference>
<organism evidence="21 22">
    <name type="scientific">Amedibacillus dolichus</name>
    <dbReference type="NCBI Taxonomy" id="31971"/>
    <lineage>
        <taxon>Bacteria</taxon>
        <taxon>Bacillati</taxon>
        <taxon>Bacillota</taxon>
        <taxon>Erysipelotrichia</taxon>
        <taxon>Erysipelotrichales</taxon>
        <taxon>Erysipelotrichaceae</taxon>
        <taxon>Amedibacillus</taxon>
    </lineage>
</organism>
<keyword evidence="9 17" id="KW-0547">Nucleotide-binding</keyword>
<reference evidence="21 22" key="3">
    <citation type="submission" date="2023-06" db="EMBL/GenBank/DDBJ databases">
        <authorList>
            <person name="Zeman M."/>
            <person name="Kubasova T."/>
            <person name="Jahodarova E."/>
            <person name="Nykrynova M."/>
            <person name="Rychlik I."/>
        </authorList>
    </citation>
    <scope>NUCLEOTIDE SEQUENCE [LARGE SCALE GENOMIC DNA]</scope>
    <source>
        <strain evidence="21 22">ET39</strain>
    </source>
</reference>
<evidence type="ECO:0000256" key="13">
    <source>
        <dbReference type="ARBA" id="ARBA00023316"/>
    </source>
</evidence>
<dbReference type="InterPro" id="IPR036615">
    <property type="entry name" value="Mur_ligase_C_dom_sf"/>
</dbReference>
<accession>A0ABT7UCE8</accession>
<dbReference type="Gene3D" id="3.40.50.720">
    <property type="entry name" value="NAD(P)-binding Rossmann-like Domain"/>
    <property type="match status" value="1"/>
</dbReference>
<evidence type="ECO:0000256" key="9">
    <source>
        <dbReference type="ARBA" id="ARBA00022741"/>
    </source>
</evidence>
<gene>
    <name evidence="17 21" type="primary">murD</name>
    <name evidence="21" type="ORF">QUV96_06525</name>
</gene>
<evidence type="ECO:0000256" key="8">
    <source>
        <dbReference type="ARBA" id="ARBA00022598"/>
    </source>
</evidence>
<dbReference type="Proteomes" id="UP001529340">
    <property type="component" value="Unassembled WGS sequence"/>
</dbReference>
<evidence type="ECO:0000313" key="22">
    <source>
        <dbReference type="Proteomes" id="UP001529340"/>
    </source>
</evidence>
<keyword evidence="17 18" id="KW-0132">Cell division</keyword>
<comment type="caution">
    <text evidence="21">The sequence shown here is derived from an EMBL/GenBank/DDBJ whole genome shotgun (WGS) entry which is preliminary data.</text>
</comment>
<keyword evidence="13 17" id="KW-0961">Cell wall biogenesis/degradation</keyword>
<dbReference type="SUPFAM" id="SSF53623">
    <property type="entry name" value="MurD-like peptide ligases, catalytic domain"/>
    <property type="match status" value="1"/>
</dbReference>
<feature type="domain" description="Mur ligase C-terminal" evidence="19">
    <location>
        <begin position="302"/>
        <end position="410"/>
    </location>
</feature>
<reference evidence="21 22" key="1">
    <citation type="submission" date="2023-06" db="EMBL/GenBank/DDBJ databases">
        <title>Identification and characterization of horizontal gene transfer across gut microbiota members of farm animals based on homology search.</title>
        <authorList>
            <person name="Schwarzerova J."/>
            <person name="Nykrynova M."/>
            <person name="Jureckova K."/>
            <person name="Cejkova D."/>
            <person name="Rychlik I."/>
        </authorList>
    </citation>
    <scope>NUCLEOTIDE SEQUENCE [LARGE SCALE GENOMIC DNA]</scope>
    <source>
        <strain evidence="21 22">ET39</strain>
    </source>
</reference>
<evidence type="ECO:0000256" key="14">
    <source>
        <dbReference type="ARBA" id="ARBA00030398"/>
    </source>
</evidence>
<dbReference type="Gene3D" id="3.40.1190.10">
    <property type="entry name" value="Mur-like, catalytic domain"/>
    <property type="match status" value="1"/>
</dbReference>
<dbReference type="RefSeq" id="WP_289607748.1">
    <property type="nucleotide sequence ID" value="NZ_JAUDCG010000024.1"/>
</dbReference>
<proteinExistence type="inferred from homology"/>
<evidence type="ECO:0000256" key="17">
    <source>
        <dbReference type="HAMAP-Rule" id="MF_00639"/>
    </source>
</evidence>
<dbReference type="PANTHER" id="PTHR43692:SF1">
    <property type="entry name" value="UDP-N-ACETYLMURAMOYLALANINE--D-GLUTAMATE LIGASE"/>
    <property type="match status" value="1"/>
</dbReference>
<comment type="subcellular location">
    <subcellularLocation>
        <location evidence="2 17 18">Cytoplasm</location>
    </subcellularLocation>
</comment>
<evidence type="ECO:0000256" key="16">
    <source>
        <dbReference type="ARBA" id="ARBA00047632"/>
    </source>
</evidence>
<comment type="catalytic activity">
    <reaction evidence="16 17 18">
        <text>UDP-N-acetyl-alpha-D-muramoyl-L-alanine + D-glutamate + ATP = UDP-N-acetyl-alpha-D-muramoyl-L-alanyl-D-glutamate + ADP + phosphate + H(+)</text>
        <dbReference type="Rhea" id="RHEA:16429"/>
        <dbReference type="ChEBI" id="CHEBI:15378"/>
        <dbReference type="ChEBI" id="CHEBI:29986"/>
        <dbReference type="ChEBI" id="CHEBI:30616"/>
        <dbReference type="ChEBI" id="CHEBI:43474"/>
        <dbReference type="ChEBI" id="CHEBI:83898"/>
        <dbReference type="ChEBI" id="CHEBI:83900"/>
        <dbReference type="ChEBI" id="CHEBI:456216"/>
        <dbReference type="EC" id="6.3.2.9"/>
    </reaction>
</comment>
<dbReference type="PANTHER" id="PTHR43692">
    <property type="entry name" value="UDP-N-ACETYLMURAMOYLALANINE--D-GLUTAMATE LIGASE"/>
    <property type="match status" value="1"/>
</dbReference>
<dbReference type="Pfam" id="PF08245">
    <property type="entry name" value="Mur_ligase_M"/>
    <property type="match status" value="1"/>
</dbReference>
<dbReference type="Gene3D" id="3.90.190.20">
    <property type="entry name" value="Mur ligase, C-terminal domain"/>
    <property type="match status" value="1"/>
</dbReference>
<reference evidence="22" key="2">
    <citation type="submission" date="2023-06" db="EMBL/GenBank/DDBJ databases">
        <title>Identification and characterization of horizontal gene transfer across gut microbiota members of farm animals based on homology search.</title>
        <authorList>
            <person name="Zeman M."/>
            <person name="Kubasova T."/>
            <person name="Jahodarova E."/>
            <person name="Nykrynova M."/>
            <person name="Rychlik I."/>
        </authorList>
    </citation>
    <scope>NUCLEOTIDE SEQUENCE [LARGE SCALE GENOMIC DNA]</scope>
    <source>
        <strain evidence="22">ET39</strain>
    </source>
</reference>
<dbReference type="EMBL" id="JAUDCG010000024">
    <property type="protein sequence ID" value="MDM8157289.1"/>
    <property type="molecule type" value="Genomic_DNA"/>
</dbReference>
<evidence type="ECO:0000256" key="15">
    <source>
        <dbReference type="ARBA" id="ARBA00032324"/>
    </source>
</evidence>
<dbReference type="InterPro" id="IPR013221">
    <property type="entry name" value="Mur_ligase_cen"/>
</dbReference>
<evidence type="ECO:0000256" key="2">
    <source>
        <dbReference type="ARBA" id="ARBA00004496"/>
    </source>
</evidence>
<evidence type="ECO:0000256" key="3">
    <source>
        <dbReference type="ARBA" id="ARBA00004752"/>
    </source>
</evidence>
<keyword evidence="10 17" id="KW-0067">ATP-binding</keyword>
<keyword evidence="8 17" id="KW-0436">Ligase</keyword>
<dbReference type="Pfam" id="PF02875">
    <property type="entry name" value="Mur_ligase_C"/>
    <property type="match status" value="1"/>
</dbReference>
<dbReference type="EC" id="6.3.2.9" evidence="5 17"/>
<dbReference type="InterPro" id="IPR036565">
    <property type="entry name" value="Mur-like_cat_sf"/>
</dbReference>
<evidence type="ECO:0000256" key="10">
    <source>
        <dbReference type="ARBA" id="ARBA00022840"/>
    </source>
</evidence>
<feature type="binding site" evidence="17">
    <location>
        <begin position="109"/>
        <end position="115"/>
    </location>
    <ligand>
        <name>ATP</name>
        <dbReference type="ChEBI" id="CHEBI:30616"/>
    </ligand>
</feature>
<comment type="pathway">
    <text evidence="3 17 18">Cell wall biogenesis; peptidoglycan biosynthesis.</text>
</comment>
<dbReference type="InterPro" id="IPR005762">
    <property type="entry name" value="MurD"/>
</dbReference>
<evidence type="ECO:0000256" key="4">
    <source>
        <dbReference type="ARBA" id="ARBA00010416"/>
    </source>
</evidence>
<evidence type="ECO:0000256" key="1">
    <source>
        <dbReference type="ARBA" id="ARBA00002734"/>
    </source>
</evidence>
<comment type="similarity">
    <text evidence="4 17">Belongs to the MurCDEF family.</text>
</comment>
<dbReference type="Pfam" id="PF21799">
    <property type="entry name" value="MurD-like_N"/>
    <property type="match status" value="1"/>
</dbReference>
<keyword evidence="22" id="KW-1185">Reference proteome</keyword>
<dbReference type="SUPFAM" id="SSF53244">
    <property type="entry name" value="MurD-like peptide ligases, peptide-binding domain"/>
    <property type="match status" value="1"/>
</dbReference>
<keyword evidence="12 17" id="KW-0573">Peptidoglycan synthesis</keyword>
<dbReference type="HAMAP" id="MF_00639">
    <property type="entry name" value="MurD"/>
    <property type="match status" value="1"/>
</dbReference>
<evidence type="ECO:0000256" key="6">
    <source>
        <dbReference type="ARBA" id="ARBA00015655"/>
    </source>
</evidence>
<name>A0ABT7UCE8_9FIRM</name>
<evidence type="ECO:0000256" key="11">
    <source>
        <dbReference type="ARBA" id="ARBA00022960"/>
    </source>
</evidence>